<dbReference type="InterPro" id="IPR036322">
    <property type="entry name" value="WD40_repeat_dom_sf"/>
</dbReference>
<dbReference type="FunCoup" id="F2UI04">
    <property type="interactions" value="1479"/>
</dbReference>
<keyword evidence="9" id="KW-1185">Reference proteome</keyword>
<feature type="compositionally biased region" description="Polar residues" evidence="6">
    <location>
        <begin position="111"/>
        <end position="120"/>
    </location>
</feature>
<evidence type="ECO:0000313" key="8">
    <source>
        <dbReference type="EMBL" id="EGD76753.1"/>
    </source>
</evidence>
<dbReference type="GO" id="GO:0031145">
    <property type="term" value="P:anaphase-promoting complex-dependent catabolic process"/>
    <property type="evidence" value="ECO:0007669"/>
    <property type="project" value="TreeGrafter"/>
</dbReference>
<protein>
    <submittedName>
        <fullName evidence="8">Fzr1 protein</fullName>
    </submittedName>
</protein>
<keyword evidence="2 5" id="KW-0853">WD repeat</keyword>
<reference evidence="8" key="1">
    <citation type="submission" date="2009-08" db="EMBL/GenBank/DDBJ databases">
        <title>Annotation of Salpingoeca rosetta.</title>
        <authorList>
            <consortium name="The Broad Institute Genome Sequencing Platform"/>
            <person name="Russ C."/>
            <person name="Cuomo C."/>
            <person name="Burger G."/>
            <person name="Gray M.W."/>
            <person name="Holland P.W.H."/>
            <person name="King N."/>
            <person name="Lang F.B.F."/>
            <person name="Roger A.J."/>
            <person name="Ruiz-Trillo I."/>
            <person name="Young S.K."/>
            <person name="Zeng Q."/>
            <person name="Gargeya S."/>
            <person name="Alvarado L."/>
            <person name="Berlin A."/>
            <person name="Chapman S.B."/>
            <person name="Chen Z."/>
            <person name="Freedman E."/>
            <person name="Gellesch M."/>
            <person name="Goldberg J."/>
            <person name="Griggs A."/>
            <person name="Gujja S."/>
            <person name="Heilman E."/>
            <person name="Heiman D."/>
            <person name="Howarth C."/>
            <person name="Mehta T."/>
            <person name="Neiman D."/>
            <person name="Pearson M."/>
            <person name="Roberts A."/>
            <person name="Saif S."/>
            <person name="Shea T."/>
            <person name="Shenoy N."/>
            <person name="Sisk P."/>
            <person name="Stolte C."/>
            <person name="Sykes S."/>
            <person name="White J."/>
            <person name="Yandava C."/>
            <person name="Haas B."/>
            <person name="Nusbaum C."/>
            <person name="Birren B."/>
        </authorList>
    </citation>
    <scope>NUCLEOTIDE SEQUENCE [LARGE SCALE GENOMIC DNA]</scope>
    <source>
        <strain evidence="8">ATCC 50818</strain>
    </source>
</reference>
<dbReference type="InterPro" id="IPR056150">
    <property type="entry name" value="WD40_CDC20-Fz"/>
</dbReference>
<evidence type="ECO:0000313" key="9">
    <source>
        <dbReference type="Proteomes" id="UP000007799"/>
    </source>
</evidence>
<dbReference type="KEGG" id="sre:PTSG_08105"/>
<dbReference type="GO" id="GO:0005680">
    <property type="term" value="C:anaphase-promoting complex"/>
    <property type="evidence" value="ECO:0007669"/>
    <property type="project" value="TreeGrafter"/>
</dbReference>
<dbReference type="OMA" id="FHHEYEK"/>
<dbReference type="InterPro" id="IPR001680">
    <property type="entry name" value="WD40_rpt"/>
</dbReference>
<feature type="domain" description="CDC20/Fizzy WD40" evidence="7">
    <location>
        <begin position="183"/>
        <end position="477"/>
    </location>
</feature>
<dbReference type="SMART" id="SM00320">
    <property type="entry name" value="WD40"/>
    <property type="match status" value="7"/>
</dbReference>
<sequence length="500" mass="54523">MDREFAQRLGSTRASPTSSPQRHRGGRSSRHGSPRKSGVREGDRFIPHPSSVARNAERPLLHSPSGSPRRAAQQQRQDASPETGGSGGLRGLLVQNELLGADIRRMPDPAASNTQSSRSPQPAPLSPPRSSSKRVLSFSAPSPHTHPKDDAYSLSPVGRSSRRLLSSPRRAQRPIPKTPFKVLDAPDLVDDFYLNLLDWSATNTVAVGLDSNVYLWSALTSQVTRLCDVAEAMSRPRNTVTSVSWSKNGAHLAVGTAEGLLQIWDVARSEVVAQYEHTHSRVGSLAWSSSTLAAGSRDRAIRLYDRRQPEAATPSLVGHRQEVCGLQWSPEESTLASGGNDNKLLVWDVRALGVAHRFTQHKAAVKAVAWSPHQHGLLASGGGTADQTIRFWNTLTGQPLQTVQTESQVCNIAWSRTSNELVSTHGYSQNQIIVWKYPSMTRLGVLVGHTQRVLYLALSPDNQTIVTGAGDETLRFWHVFSKGTAGKDTRSPLSVMAQIR</sequence>
<dbReference type="eggNOG" id="KOG0305">
    <property type="taxonomic scope" value="Eukaryota"/>
</dbReference>
<dbReference type="InterPro" id="IPR033010">
    <property type="entry name" value="Cdc20/Fizzy"/>
</dbReference>
<feature type="compositionally biased region" description="Low complexity" evidence="6">
    <location>
        <begin position="153"/>
        <end position="169"/>
    </location>
</feature>
<accession>F2UI04</accession>
<dbReference type="OrthoDB" id="10263272at2759"/>
<organism evidence="9">
    <name type="scientific">Salpingoeca rosetta (strain ATCC 50818 / BSB-021)</name>
    <dbReference type="NCBI Taxonomy" id="946362"/>
    <lineage>
        <taxon>Eukaryota</taxon>
        <taxon>Choanoflagellata</taxon>
        <taxon>Craspedida</taxon>
        <taxon>Salpingoecidae</taxon>
        <taxon>Salpingoeca</taxon>
    </lineage>
</organism>
<dbReference type="AlphaFoldDB" id="F2UI04"/>
<dbReference type="PROSITE" id="PS50082">
    <property type="entry name" value="WD_REPEATS_2"/>
    <property type="match status" value="4"/>
</dbReference>
<dbReference type="Proteomes" id="UP000007799">
    <property type="component" value="Unassembled WGS sequence"/>
</dbReference>
<dbReference type="CDD" id="cd00200">
    <property type="entry name" value="WD40"/>
    <property type="match status" value="1"/>
</dbReference>
<dbReference type="InterPro" id="IPR015943">
    <property type="entry name" value="WD40/YVTN_repeat-like_dom_sf"/>
</dbReference>
<dbReference type="GeneID" id="16071687"/>
<evidence type="ECO:0000256" key="6">
    <source>
        <dbReference type="SAM" id="MobiDB-lite"/>
    </source>
</evidence>
<feature type="compositionally biased region" description="Basic residues" evidence="6">
    <location>
        <begin position="21"/>
        <end position="34"/>
    </location>
</feature>
<dbReference type="GO" id="GO:1990757">
    <property type="term" value="F:ubiquitin ligase activator activity"/>
    <property type="evidence" value="ECO:0007669"/>
    <property type="project" value="TreeGrafter"/>
</dbReference>
<evidence type="ECO:0000256" key="5">
    <source>
        <dbReference type="PROSITE-ProRule" id="PRU00221"/>
    </source>
</evidence>
<dbReference type="InParanoid" id="F2UI04"/>
<feature type="region of interest" description="Disordered" evidence="6">
    <location>
        <begin position="106"/>
        <end position="177"/>
    </location>
</feature>
<feature type="compositionally biased region" description="Low complexity" evidence="6">
    <location>
        <begin position="69"/>
        <end position="78"/>
    </location>
</feature>
<name>F2UI04_SALR5</name>
<dbReference type="EMBL" id="GL832975">
    <property type="protein sequence ID" value="EGD76753.1"/>
    <property type="molecule type" value="Genomic_DNA"/>
</dbReference>
<dbReference type="SUPFAM" id="SSF50978">
    <property type="entry name" value="WD40 repeat-like"/>
    <property type="match status" value="1"/>
</dbReference>
<dbReference type="RefSeq" id="XP_004991125.1">
    <property type="nucleotide sequence ID" value="XM_004991068.1"/>
</dbReference>
<gene>
    <name evidence="8" type="ORF">PTSG_08105</name>
</gene>
<evidence type="ECO:0000256" key="4">
    <source>
        <dbReference type="ARBA" id="ARBA00023306"/>
    </source>
</evidence>
<feature type="compositionally biased region" description="Polar residues" evidence="6">
    <location>
        <begin position="128"/>
        <end position="142"/>
    </location>
</feature>
<dbReference type="STRING" id="946362.F2UI04"/>
<evidence type="ECO:0000256" key="3">
    <source>
        <dbReference type="ARBA" id="ARBA00022737"/>
    </source>
</evidence>
<dbReference type="GO" id="GO:0010997">
    <property type="term" value="F:anaphase-promoting complex binding"/>
    <property type="evidence" value="ECO:0007669"/>
    <property type="project" value="InterPro"/>
</dbReference>
<dbReference type="InterPro" id="IPR019775">
    <property type="entry name" value="WD40_repeat_CS"/>
</dbReference>
<dbReference type="Gene3D" id="2.130.10.10">
    <property type="entry name" value="YVTN repeat-like/Quinoprotein amine dehydrogenase"/>
    <property type="match status" value="1"/>
</dbReference>
<proteinExistence type="inferred from homology"/>
<comment type="similarity">
    <text evidence="1">Belongs to the WD repeat CDC20/Fizzy family.</text>
</comment>
<evidence type="ECO:0000259" key="7">
    <source>
        <dbReference type="Pfam" id="PF24807"/>
    </source>
</evidence>
<dbReference type="PROSITE" id="PS50294">
    <property type="entry name" value="WD_REPEATS_REGION"/>
    <property type="match status" value="3"/>
</dbReference>
<feature type="region of interest" description="Disordered" evidence="6">
    <location>
        <begin position="1"/>
        <end position="91"/>
    </location>
</feature>
<dbReference type="PROSITE" id="PS00678">
    <property type="entry name" value="WD_REPEATS_1"/>
    <property type="match status" value="1"/>
</dbReference>
<keyword evidence="3" id="KW-0677">Repeat</keyword>
<feature type="repeat" description="WD" evidence="5">
    <location>
        <begin position="233"/>
        <end position="274"/>
    </location>
</feature>
<dbReference type="GO" id="GO:1905786">
    <property type="term" value="P:positive regulation of anaphase-promoting complex-dependent catabolic process"/>
    <property type="evidence" value="ECO:0007669"/>
    <property type="project" value="TreeGrafter"/>
</dbReference>
<evidence type="ECO:0000256" key="2">
    <source>
        <dbReference type="ARBA" id="ARBA00022574"/>
    </source>
</evidence>
<evidence type="ECO:0000256" key="1">
    <source>
        <dbReference type="ARBA" id="ARBA00006445"/>
    </source>
</evidence>
<feature type="repeat" description="WD" evidence="5">
    <location>
        <begin position="446"/>
        <end position="479"/>
    </location>
</feature>
<feature type="repeat" description="WD" evidence="5">
    <location>
        <begin position="358"/>
        <end position="402"/>
    </location>
</feature>
<dbReference type="Pfam" id="PF24807">
    <property type="entry name" value="WD40_CDC20-Fz"/>
    <property type="match status" value="1"/>
</dbReference>
<dbReference type="PANTHER" id="PTHR19918">
    <property type="entry name" value="CELL DIVISION CYCLE 20 CDC20 FIZZY -RELATED"/>
    <property type="match status" value="1"/>
</dbReference>
<dbReference type="PANTHER" id="PTHR19918:SF1">
    <property type="entry name" value="FIZZY-RELATED PROTEIN HOMOLOG"/>
    <property type="match status" value="1"/>
</dbReference>
<keyword evidence="4" id="KW-0131">Cell cycle</keyword>
<feature type="repeat" description="WD" evidence="5">
    <location>
        <begin position="316"/>
        <end position="350"/>
    </location>
</feature>